<keyword evidence="6" id="KW-1185">Reference proteome</keyword>
<dbReference type="PANTHER" id="PTHR10884:SF14">
    <property type="entry name" value="NADH DEHYDROGENASE [UBIQUINONE] IRON-SULFUR PROTEIN 3, MITOCHONDRIAL"/>
    <property type="match status" value="1"/>
</dbReference>
<evidence type="ECO:0000313" key="5">
    <source>
        <dbReference type="EMBL" id="GAX59392.1"/>
    </source>
</evidence>
<dbReference type="GO" id="GO:0005886">
    <property type="term" value="C:plasma membrane"/>
    <property type="evidence" value="ECO:0007669"/>
    <property type="project" value="UniProtKB-SubCell"/>
</dbReference>
<proteinExistence type="inferred from homology"/>
<dbReference type="GO" id="GO:0050136">
    <property type="term" value="F:NADH dehydrogenase (quinone) (non-electrogenic) activity"/>
    <property type="evidence" value="ECO:0007669"/>
    <property type="project" value="UniProtKB-UniRule"/>
</dbReference>
<dbReference type="HAMAP" id="MF_01357">
    <property type="entry name" value="NDH1_NuoC"/>
    <property type="match status" value="1"/>
</dbReference>
<evidence type="ECO:0000259" key="4">
    <source>
        <dbReference type="Pfam" id="PF00329"/>
    </source>
</evidence>
<name>A0A286TU25_9BACT</name>
<dbReference type="Proteomes" id="UP000218542">
    <property type="component" value="Unassembled WGS sequence"/>
</dbReference>
<dbReference type="Gene3D" id="3.30.460.80">
    <property type="entry name" value="NADH:ubiquinone oxidoreductase, 30kDa subunit"/>
    <property type="match status" value="1"/>
</dbReference>
<sequence length="184" mass="21381">MGEERDLLNYPIIFKTMTEDITIGKRLKAAYPEAVIDGKTFRGELTINIKKAFIQRAAEFLHNDNESAFDYLSDLCGVDLSRLDGSNNFEVVYHLYSIKLNHRLRLKVKIPASNPRIDTVTNVWKTADWHERETYDMFGIIFKGHPNLERILTPEGFEGYPLRKDYPLKGRQPKSLKSVYREGR</sequence>
<dbReference type="InterPro" id="IPR001268">
    <property type="entry name" value="NADH_UbQ_OxRdtase_30kDa_su"/>
</dbReference>
<comment type="caution">
    <text evidence="5">The sequence shown here is derived from an EMBL/GenBank/DDBJ whole genome shotgun (WGS) entry which is preliminary data.</text>
</comment>
<keyword evidence="3" id="KW-1278">Translocase</keyword>
<comment type="catalytic activity">
    <reaction evidence="3">
        <text>a quinone + NADH + 5 H(+)(in) = a quinol + NAD(+) + 4 H(+)(out)</text>
        <dbReference type="Rhea" id="RHEA:57888"/>
        <dbReference type="ChEBI" id="CHEBI:15378"/>
        <dbReference type="ChEBI" id="CHEBI:24646"/>
        <dbReference type="ChEBI" id="CHEBI:57540"/>
        <dbReference type="ChEBI" id="CHEBI:57945"/>
        <dbReference type="ChEBI" id="CHEBI:132124"/>
    </reaction>
</comment>
<accession>A0A286TU25</accession>
<dbReference type="InterPro" id="IPR037232">
    <property type="entry name" value="NADH_quin_OxRdtase_su_C/D-like"/>
</dbReference>
<dbReference type="InterPro" id="IPR010218">
    <property type="entry name" value="NADH_DH_suC"/>
</dbReference>
<evidence type="ECO:0000256" key="2">
    <source>
        <dbReference type="ARBA" id="ARBA00022448"/>
    </source>
</evidence>
<feature type="domain" description="NADH:ubiquinone oxidoreductase 30kDa subunit" evidence="4">
    <location>
        <begin position="48"/>
        <end position="171"/>
    </location>
</feature>
<dbReference type="AlphaFoldDB" id="A0A286TU25"/>
<dbReference type="Pfam" id="PF00329">
    <property type="entry name" value="Complex1_30kDa"/>
    <property type="match status" value="1"/>
</dbReference>
<dbReference type="NCBIfam" id="TIGR01961">
    <property type="entry name" value="NuoC_fam"/>
    <property type="match status" value="1"/>
</dbReference>
<comment type="subunit">
    <text evidence="3">NDH-1 is composed of 14 different subunits. Subunits NuoB, C, D, E, F, and G constitute the peripheral sector of the complex.</text>
</comment>
<keyword evidence="3" id="KW-0874">Quinone</keyword>
<dbReference type="GO" id="GO:0048038">
    <property type="term" value="F:quinone binding"/>
    <property type="evidence" value="ECO:0007669"/>
    <property type="project" value="UniProtKB-KW"/>
</dbReference>
<keyword evidence="2 3" id="KW-0813">Transport</keyword>
<gene>
    <name evidence="3 5" type="primary">nuoC</name>
    <name evidence="5" type="ORF">SCALIN_C03_0049</name>
</gene>
<dbReference type="EMBL" id="BAOS01000003">
    <property type="protein sequence ID" value="GAX59392.1"/>
    <property type="molecule type" value="Genomic_DNA"/>
</dbReference>
<comment type="subcellular location">
    <subcellularLocation>
        <location evidence="3">Cell membrane</location>
        <topology evidence="3">Peripheral membrane protein</topology>
        <orientation evidence="3">Cytoplasmic side</orientation>
    </subcellularLocation>
</comment>
<keyword evidence="3" id="KW-1003">Cell membrane</keyword>
<dbReference type="PANTHER" id="PTHR10884">
    <property type="entry name" value="NADH DEHYDROGENASE UBIQUINONE IRON-SULFUR PROTEIN 3"/>
    <property type="match status" value="1"/>
</dbReference>
<organism evidence="5 6">
    <name type="scientific">Candidatus Scalindua japonica</name>
    <dbReference type="NCBI Taxonomy" id="1284222"/>
    <lineage>
        <taxon>Bacteria</taxon>
        <taxon>Pseudomonadati</taxon>
        <taxon>Planctomycetota</taxon>
        <taxon>Candidatus Brocadiia</taxon>
        <taxon>Candidatus Brocadiales</taxon>
        <taxon>Candidatus Scalinduaceae</taxon>
        <taxon>Candidatus Scalindua</taxon>
    </lineage>
</organism>
<dbReference type="SUPFAM" id="SSF143243">
    <property type="entry name" value="Nqo5-like"/>
    <property type="match status" value="1"/>
</dbReference>
<comment type="similarity">
    <text evidence="1 3">Belongs to the complex I 30 kDa subunit family.</text>
</comment>
<evidence type="ECO:0000256" key="3">
    <source>
        <dbReference type="HAMAP-Rule" id="MF_01357"/>
    </source>
</evidence>
<dbReference type="GO" id="GO:0008137">
    <property type="term" value="F:NADH dehydrogenase (ubiquinone) activity"/>
    <property type="evidence" value="ECO:0007669"/>
    <property type="project" value="InterPro"/>
</dbReference>
<evidence type="ECO:0000313" key="6">
    <source>
        <dbReference type="Proteomes" id="UP000218542"/>
    </source>
</evidence>
<keyword evidence="3" id="KW-0472">Membrane</keyword>
<comment type="function">
    <text evidence="3">NDH-1 shuttles electrons from NADH, via FMN and iron-sulfur (Fe-S) centers, to quinones in the respiratory chain. The immediate electron acceptor for the enzyme in this species is believed to be ubiquinone. Couples the redox reaction to proton translocation (for every two electrons transferred, four hydrogen ions are translocated across the cytoplasmic membrane), and thus conserves the redox energy in a proton gradient.</text>
</comment>
<keyword evidence="3" id="KW-0520">NAD</keyword>
<protein>
    <recommendedName>
        <fullName evidence="3">NADH-quinone oxidoreductase subunit C</fullName>
        <ecNumber evidence="3">7.1.1.-</ecNumber>
    </recommendedName>
    <alternativeName>
        <fullName evidence="3">NADH dehydrogenase I subunit C</fullName>
    </alternativeName>
    <alternativeName>
        <fullName evidence="3">NDH-1 subunit C</fullName>
    </alternativeName>
</protein>
<keyword evidence="3" id="KW-0830">Ubiquinone</keyword>
<dbReference type="EC" id="7.1.1.-" evidence="3"/>
<evidence type="ECO:0000256" key="1">
    <source>
        <dbReference type="ARBA" id="ARBA00007569"/>
    </source>
</evidence>
<reference evidence="5 6" key="1">
    <citation type="journal article" date="2017" name="Environ. Microbiol. Rep.">
        <title>Genetic diversity of marine anaerobic ammonium-oxidizing bacteria as revealed by genomic and proteomic analyses of 'Candidatus Scalindua japonica'.</title>
        <authorList>
            <person name="Oshiki M."/>
            <person name="Mizuto K."/>
            <person name="Kimura Z."/>
            <person name="Kindaichi T."/>
            <person name="Satoh H."/>
            <person name="Okabe S."/>
        </authorList>
    </citation>
    <scope>NUCLEOTIDE SEQUENCE [LARGE SCALE GENOMIC DNA]</scope>
    <source>
        <strain evidence="6">husup-a2</strain>
    </source>
</reference>